<dbReference type="PRINTS" id="PR00033">
    <property type="entry name" value="HTHASNC"/>
</dbReference>
<evidence type="ECO:0000256" key="4">
    <source>
        <dbReference type="SAM" id="MobiDB-lite"/>
    </source>
</evidence>
<dbReference type="InterPro" id="IPR036388">
    <property type="entry name" value="WH-like_DNA-bd_sf"/>
</dbReference>
<dbReference type="AlphaFoldDB" id="A0A556CQP5"/>
<dbReference type="PANTHER" id="PTHR30154:SF34">
    <property type="entry name" value="TRANSCRIPTIONAL REGULATOR AZLB"/>
    <property type="match status" value="1"/>
</dbReference>
<name>A0A556CQP5_BREAU</name>
<dbReference type="InterPro" id="IPR011008">
    <property type="entry name" value="Dimeric_a/b-barrel"/>
</dbReference>
<dbReference type="Pfam" id="PF01037">
    <property type="entry name" value="AsnC_trans_reg"/>
    <property type="match status" value="2"/>
</dbReference>
<dbReference type="InterPro" id="IPR036390">
    <property type="entry name" value="WH_DNA-bd_sf"/>
</dbReference>
<evidence type="ECO:0000256" key="1">
    <source>
        <dbReference type="ARBA" id="ARBA00023015"/>
    </source>
</evidence>
<dbReference type="GO" id="GO:0043565">
    <property type="term" value="F:sequence-specific DNA binding"/>
    <property type="evidence" value="ECO:0007669"/>
    <property type="project" value="InterPro"/>
</dbReference>
<feature type="region of interest" description="Disordered" evidence="4">
    <location>
        <begin position="1"/>
        <end position="25"/>
    </location>
</feature>
<keyword evidence="2" id="KW-0238">DNA-binding</keyword>
<dbReference type="GO" id="GO:0005829">
    <property type="term" value="C:cytosol"/>
    <property type="evidence" value="ECO:0007669"/>
    <property type="project" value="TreeGrafter"/>
</dbReference>
<dbReference type="OrthoDB" id="4050641at2"/>
<comment type="caution">
    <text evidence="6">The sequence shown here is derived from an EMBL/GenBank/DDBJ whole genome shotgun (WGS) entry which is preliminary data.</text>
</comment>
<sequence length="340" mass="37242">MSPTSQDPVAEVRHPLGRRSLQPIDDPDSARILAALQIHPRASWPQIAEALGLHERSVARRGQEMIDRGLVRVVAVSAGAPGTIVEVETERGSVRMAAKALANRPDVSWLHLTTGRSDLVGEVTVPDIGLAEVVIDELQAIPGARRVRTNPSLDYLRVAKDWDPGVLAPAESENLAEQNEFVTPAYEVRPNVPGLDTVDEKLCAELTRSGRATFVDLSRTTGVSESTVRRRMSKLVAGGQIAIRAVFAPRRVGLPMTVVMRLSVTPRHLTQVSQMVAAEARIRNAMLTTGRFDILIQLDVASRADLRTVLANHPMMKHVDRVETAVVLRSAKRSRIQFEV</sequence>
<evidence type="ECO:0000256" key="2">
    <source>
        <dbReference type="ARBA" id="ARBA00023125"/>
    </source>
</evidence>
<dbReference type="Pfam" id="PF13404">
    <property type="entry name" value="HTH_AsnC-type"/>
    <property type="match status" value="2"/>
</dbReference>
<organism evidence="6 7">
    <name type="scientific">Brevibacterium aurantiacum</name>
    <dbReference type="NCBI Taxonomy" id="273384"/>
    <lineage>
        <taxon>Bacteria</taxon>
        <taxon>Bacillati</taxon>
        <taxon>Actinomycetota</taxon>
        <taxon>Actinomycetes</taxon>
        <taxon>Micrococcales</taxon>
        <taxon>Brevibacteriaceae</taxon>
        <taxon>Brevibacterium</taxon>
    </lineage>
</organism>
<dbReference type="InterPro" id="IPR000485">
    <property type="entry name" value="AsnC-type_HTH_dom"/>
</dbReference>
<dbReference type="SUPFAM" id="SSF46785">
    <property type="entry name" value="Winged helix' DNA-binding domain"/>
    <property type="match status" value="2"/>
</dbReference>
<dbReference type="InterPro" id="IPR019887">
    <property type="entry name" value="Tscrpt_reg_AsnC/Lrp_C"/>
</dbReference>
<dbReference type="Gene3D" id="3.30.70.920">
    <property type="match status" value="2"/>
</dbReference>
<dbReference type="Gene3D" id="1.10.10.10">
    <property type="entry name" value="Winged helix-like DNA-binding domain superfamily/Winged helix DNA-binding domain"/>
    <property type="match status" value="2"/>
</dbReference>
<proteinExistence type="predicted"/>
<accession>A0A556CQP5</accession>
<evidence type="ECO:0000259" key="5">
    <source>
        <dbReference type="PROSITE" id="PS50956"/>
    </source>
</evidence>
<keyword evidence="1" id="KW-0805">Transcription regulation</keyword>
<evidence type="ECO:0000256" key="3">
    <source>
        <dbReference type="ARBA" id="ARBA00023163"/>
    </source>
</evidence>
<dbReference type="SMART" id="SM00344">
    <property type="entry name" value="HTH_ASNC"/>
    <property type="match status" value="2"/>
</dbReference>
<keyword evidence="7" id="KW-1185">Reference proteome</keyword>
<evidence type="ECO:0000313" key="7">
    <source>
        <dbReference type="Proteomes" id="UP000316406"/>
    </source>
</evidence>
<gene>
    <name evidence="6" type="ORF">FO013_02020</name>
</gene>
<dbReference type="PANTHER" id="PTHR30154">
    <property type="entry name" value="LEUCINE-RESPONSIVE REGULATORY PROTEIN"/>
    <property type="match status" value="1"/>
</dbReference>
<dbReference type="EMBL" id="VLTK01000001">
    <property type="protein sequence ID" value="TSI19747.1"/>
    <property type="molecule type" value="Genomic_DNA"/>
</dbReference>
<dbReference type="SUPFAM" id="SSF54909">
    <property type="entry name" value="Dimeric alpha+beta barrel"/>
    <property type="match status" value="2"/>
</dbReference>
<dbReference type="PROSITE" id="PS50956">
    <property type="entry name" value="HTH_ASNC_2"/>
    <property type="match status" value="1"/>
</dbReference>
<feature type="domain" description="HTH asnC-type" evidence="5">
    <location>
        <begin position="195"/>
        <end position="255"/>
    </location>
</feature>
<reference evidence="6 7" key="1">
    <citation type="submission" date="2019-07" db="EMBL/GenBank/DDBJ databases">
        <title>Draft genome sequence of Brevibacterium aurantiacum XU54 isolated from Xinjiang China.</title>
        <authorList>
            <person name="Xu X."/>
        </authorList>
    </citation>
    <scope>NUCLEOTIDE SEQUENCE [LARGE SCALE GENOMIC DNA]</scope>
    <source>
        <strain evidence="6 7">XU54</strain>
    </source>
</reference>
<keyword evidence="3" id="KW-0804">Transcription</keyword>
<evidence type="ECO:0000313" key="6">
    <source>
        <dbReference type="EMBL" id="TSI19747.1"/>
    </source>
</evidence>
<dbReference type="GO" id="GO:0043200">
    <property type="term" value="P:response to amino acid"/>
    <property type="evidence" value="ECO:0007669"/>
    <property type="project" value="TreeGrafter"/>
</dbReference>
<protein>
    <submittedName>
        <fullName evidence="6">Lrp/AsnC family transcriptional regulator</fullName>
    </submittedName>
</protein>
<dbReference type="Proteomes" id="UP000316406">
    <property type="component" value="Unassembled WGS sequence"/>
</dbReference>
<dbReference type="InterPro" id="IPR019888">
    <property type="entry name" value="Tscrpt_reg_AsnC-like"/>
</dbReference>
<dbReference type="RefSeq" id="WP_143920887.1">
    <property type="nucleotide sequence ID" value="NZ_VLTK01000001.1"/>
</dbReference>